<dbReference type="Gene3D" id="1.10.1040.10">
    <property type="entry name" value="N-(1-d-carboxylethyl)-l-norvaline Dehydrogenase, domain 2"/>
    <property type="match status" value="1"/>
</dbReference>
<name>A0A1I6RQ78_9RHOB</name>
<feature type="domain" description="3-hydroxyacyl-CoA dehydrogenase NAD binding" evidence="4">
    <location>
        <begin position="9"/>
        <end position="187"/>
    </location>
</feature>
<dbReference type="Pfam" id="PF02737">
    <property type="entry name" value="3HCDH_N"/>
    <property type="match status" value="1"/>
</dbReference>
<dbReference type="SUPFAM" id="SSF51735">
    <property type="entry name" value="NAD(P)-binding Rossmann-fold domains"/>
    <property type="match status" value="1"/>
</dbReference>
<dbReference type="GO" id="GO:0070403">
    <property type="term" value="F:NAD+ binding"/>
    <property type="evidence" value="ECO:0007669"/>
    <property type="project" value="InterPro"/>
</dbReference>
<dbReference type="PANTHER" id="PTHR48075">
    <property type="entry name" value="3-HYDROXYACYL-COA DEHYDROGENASE FAMILY PROTEIN"/>
    <property type="match status" value="1"/>
</dbReference>
<gene>
    <name evidence="5" type="ORF">SAMN04488050_103265</name>
</gene>
<feature type="site" description="Important for catalytic activity" evidence="2">
    <location>
        <position position="145"/>
    </location>
</feature>
<keyword evidence="1" id="KW-0560">Oxidoreductase</keyword>
<dbReference type="Gene3D" id="3.40.50.720">
    <property type="entry name" value="NAD(P)-binding Rossmann-like Domain"/>
    <property type="match status" value="1"/>
</dbReference>
<dbReference type="InterPro" id="IPR008927">
    <property type="entry name" value="6-PGluconate_DH-like_C_sf"/>
</dbReference>
<dbReference type="STRING" id="311180.SAMN04488050_103265"/>
<dbReference type="AlphaFoldDB" id="A0A1I6RQ78"/>
<dbReference type="InterPro" id="IPR006176">
    <property type="entry name" value="3-OHacyl-CoA_DH_NAD-bd"/>
</dbReference>
<evidence type="ECO:0000259" key="4">
    <source>
        <dbReference type="Pfam" id="PF02737"/>
    </source>
</evidence>
<sequence>MPFPSNPQTVAVIGTGTIGASWATLFLGAGLSVRASDPGEGAEAKLRAFVTAAWPSMEALGQTSGRSAEDALAALSFFATPEEAAIGAELVQENAPERIEIKRETYAKLESALAPEVVIASSTSGIMPSELQAEMKHPERLVVGHPFNPPHLVPLVEVVPGKLTSAEAVEAAMVFYKSVGKVPIKLNREMIGHIANRLQAAVLRESVYLAREGVASMADIDLAASMGPGQRWAFIGQGKIFALAGGVGGMAHFLDHLGEAVETWWDDLGDARLDSETRAMLTEAYGTPTEESFAKDVAFRDAALLRRLKALSEDSEG</sequence>
<evidence type="ECO:0000256" key="2">
    <source>
        <dbReference type="PIRSR" id="PIRSR000105-1"/>
    </source>
</evidence>
<dbReference type="GO" id="GO:0006631">
    <property type="term" value="P:fatty acid metabolic process"/>
    <property type="evidence" value="ECO:0007669"/>
    <property type="project" value="InterPro"/>
</dbReference>
<dbReference type="Proteomes" id="UP000199392">
    <property type="component" value="Unassembled WGS sequence"/>
</dbReference>
<evidence type="ECO:0000256" key="1">
    <source>
        <dbReference type="ARBA" id="ARBA00023002"/>
    </source>
</evidence>
<keyword evidence="6" id="KW-1185">Reference proteome</keyword>
<proteinExistence type="predicted"/>
<dbReference type="Pfam" id="PF00725">
    <property type="entry name" value="3HCDH"/>
    <property type="match status" value="1"/>
</dbReference>
<organism evidence="5 6">
    <name type="scientific">Alloyangia pacifica</name>
    <dbReference type="NCBI Taxonomy" id="311180"/>
    <lineage>
        <taxon>Bacteria</taxon>
        <taxon>Pseudomonadati</taxon>
        <taxon>Pseudomonadota</taxon>
        <taxon>Alphaproteobacteria</taxon>
        <taxon>Rhodobacterales</taxon>
        <taxon>Roseobacteraceae</taxon>
        <taxon>Alloyangia</taxon>
    </lineage>
</organism>
<evidence type="ECO:0000259" key="3">
    <source>
        <dbReference type="Pfam" id="PF00725"/>
    </source>
</evidence>
<dbReference type="InterPro" id="IPR022694">
    <property type="entry name" value="3-OHacyl-CoA_DH"/>
</dbReference>
<dbReference type="SUPFAM" id="SSF48179">
    <property type="entry name" value="6-phosphogluconate dehydrogenase C-terminal domain-like"/>
    <property type="match status" value="1"/>
</dbReference>
<evidence type="ECO:0000313" key="6">
    <source>
        <dbReference type="Proteomes" id="UP000199392"/>
    </source>
</evidence>
<dbReference type="OrthoDB" id="9803287at2"/>
<accession>A0A1I6RQ78</accession>
<dbReference type="PANTHER" id="PTHR48075:SF5">
    <property type="entry name" value="3-HYDROXYBUTYRYL-COA DEHYDROGENASE"/>
    <property type="match status" value="1"/>
</dbReference>
<dbReference type="EMBL" id="FOZW01000003">
    <property type="protein sequence ID" value="SFS66608.1"/>
    <property type="molecule type" value="Genomic_DNA"/>
</dbReference>
<feature type="domain" description="3-hydroxyacyl-CoA dehydrogenase C-terminal" evidence="3">
    <location>
        <begin position="192"/>
        <end position="260"/>
    </location>
</feature>
<dbReference type="InterPro" id="IPR036291">
    <property type="entry name" value="NAD(P)-bd_dom_sf"/>
</dbReference>
<dbReference type="PIRSF" id="PIRSF000105">
    <property type="entry name" value="HCDH"/>
    <property type="match status" value="1"/>
</dbReference>
<dbReference type="InterPro" id="IPR006108">
    <property type="entry name" value="3HC_DH_C"/>
</dbReference>
<evidence type="ECO:0000313" key="5">
    <source>
        <dbReference type="EMBL" id="SFS66608.1"/>
    </source>
</evidence>
<protein>
    <submittedName>
        <fullName evidence="5">3-hydroxyacyl-CoA dehydrogenase</fullName>
    </submittedName>
</protein>
<dbReference type="RefSeq" id="WP_092422962.1">
    <property type="nucleotide sequence ID" value="NZ_FNCL01000003.1"/>
</dbReference>
<dbReference type="InterPro" id="IPR013328">
    <property type="entry name" value="6PGD_dom2"/>
</dbReference>
<dbReference type="GO" id="GO:0016616">
    <property type="term" value="F:oxidoreductase activity, acting on the CH-OH group of donors, NAD or NADP as acceptor"/>
    <property type="evidence" value="ECO:0007669"/>
    <property type="project" value="InterPro"/>
</dbReference>
<reference evidence="6" key="1">
    <citation type="submission" date="2016-10" db="EMBL/GenBank/DDBJ databases">
        <authorList>
            <person name="Varghese N."/>
            <person name="Submissions S."/>
        </authorList>
    </citation>
    <scope>NUCLEOTIDE SEQUENCE [LARGE SCALE GENOMIC DNA]</scope>
    <source>
        <strain evidence="6">DSM 26894</strain>
    </source>
</reference>